<dbReference type="Proteomes" id="UP001061302">
    <property type="component" value="Chromosome"/>
</dbReference>
<sequence>MSAFRLSLLRHGETEESATRLLGQYDAALTPEGWRQLHLRWRGIERYEVTALASSDLIRCAAFARERTATLGVPLTVHAGWRECHFGVLDGRLRDSLSAEEAGALHEWQRAPEYASLPGGETWHGFQARVQRTTEQWLIDSEGGHRVLLTHGGVIRALLVGWLGMPANRHAQFWINHAACVSLWWDDGYPPILLGIDNTLPTLAGP</sequence>
<dbReference type="SMART" id="SM00855">
    <property type="entry name" value="PGAM"/>
    <property type="match status" value="1"/>
</dbReference>
<keyword evidence="2" id="KW-1185">Reference proteome</keyword>
<dbReference type="InterPro" id="IPR050275">
    <property type="entry name" value="PGM_Phosphatase"/>
</dbReference>
<dbReference type="EMBL" id="CP106753">
    <property type="protein sequence ID" value="UXY15972.1"/>
    <property type="molecule type" value="Genomic_DNA"/>
</dbReference>
<dbReference type="PANTHER" id="PTHR48100">
    <property type="entry name" value="BROAD-SPECIFICITY PHOSPHATASE YOR283W-RELATED"/>
    <property type="match status" value="1"/>
</dbReference>
<proteinExistence type="predicted"/>
<name>A0ABY6DNK8_9NEIS</name>
<protein>
    <submittedName>
        <fullName evidence="1">Histidine phosphatase family protein</fullName>
    </submittedName>
</protein>
<organism evidence="1 2">
    <name type="scientific">Chitiniphilus purpureus</name>
    <dbReference type="NCBI Taxonomy" id="2981137"/>
    <lineage>
        <taxon>Bacteria</taxon>
        <taxon>Pseudomonadati</taxon>
        <taxon>Pseudomonadota</taxon>
        <taxon>Betaproteobacteria</taxon>
        <taxon>Neisseriales</taxon>
        <taxon>Chitinibacteraceae</taxon>
        <taxon>Chitiniphilus</taxon>
    </lineage>
</organism>
<reference evidence="1" key="1">
    <citation type="submission" date="2022-10" db="EMBL/GenBank/DDBJ databases">
        <title>Chitiniphilus purpureus sp. nov., a novel chitin-degrading bacterium isolated from crawfish pond sediment.</title>
        <authorList>
            <person name="Li K."/>
        </authorList>
    </citation>
    <scope>NUCLEOTIDE SEQUENCE</scope>
    <source>
        <strain evidence="1">CD1</strain>
    </source>
</reference>
<dbReference type="InterPro" id="IPR029033">
    <property type="entry name" value="His_PPase_superfam"/>
</dbReference>
<dbReference type="Pfam" id="PF00300">
    <property type="entry name" value="His_Phos_1"/>
    <property type="match status" value="1"/>
</dbReference>
<evidence type="ECO:0000313" key="1">
    <source>
        <dbReference type="EMBL" id="UXY15972.1"/>
    </source>
</evidence>
<evidence type="ECO:0000313" key="2">
    <source>
        <dbReference type="Proteomes" id="UP001061302"/>
    </source>
</evidence>
<dbReference type="InterPro" id="IPR013078">
    <property type="entry name" value="His_Pase_superF_clade-1"/>
</dbReference>
<dbReference type="CDD" id="cd07067">
    <property type="entry name" value="HP_PGM_like"/>
    <property type="match status" value="1"/>
</dbReference>
<dbReference type="Gene3D" id="3.40.50.1240">
    <property type="entry name" value="Phosphoglycerate mutase-like"/>
    <property type="match status" value="1"/>
</dbReference>
<dbReference type="RefSeq" id="WP_263125409.1">
    <property type="nucleotide sequence ID" value="NZ_CP106753.1"/>
</dbReference>
<gene>
    <name evidence="1" type="ORF">N8I74_02840</name>
</gene>
<dbReference type="PANTHER" id="PTHR48100:SF1">
    <property type="entry name" value="HISTIDINE PHOSPHATASE FAMILY PROTEIN-RELATED"/>
    <property type="match status" value="1"/>
</dbReference>
<accession>A0ABY6DNK8</accession>
<dbReference type="SUPFAM" id="SSF53254">
    <property type="entry name" value="Phosphoglycerate mutase-like"/>
    <property type="match status" value="1"/>
</dbReference>